<dbReference type="Proteomes" id="UP000789366">
    <property type="component" value="Unassembled WGS sequence"/>
</dbReference>
<sequence>KSRDDAIHQTYNYIFDRYCKIRKQLSENEGIGDKKLYPLPTLQSTPGGGKSFFLDELASLKSKDLDRYLKIKLSELEKKQGSGEQQHYAKDIVYILRNSVRICITYNGSLPYSYDIDEDLRRGLVMRILWSYFFNRNKLD</sequence>
<evidence type="ECO:0000313" key="2">
    <source>
        <dbReference type="Proteomes" id="UP000789366"/>
    </source>
</evidence>
<accession>A0ACA9QSC9</accession>
<feature type="non-terminal residue" evidence="1">
    <location>
        <position position="1"/>
    </location>
</feature>
<dbReference type="EMBL" id="CAJVPW010050368">
    <property type="protein sequence ID" value="CAG8764662.1"/>
    <property type="molecule type" value="Genomic_DNA"/>
</dbReference>
<evidence type="ECO:0000313" key="1">
    <source>
        <dbReference type="EMBL" id="CAG8764662.1"/>
    </source>
</evidence>
<comment type="caution">
    <text evidence="1">The sequence shown here is derived from an EMBL/GenBank/DDBJ whole genome shotgun (WGS) entry which is preliminary data.</text>
</comment>
<name>A0ACA9QSC9_9GLOM</name>
<proteinExistence type="predicted"/>
<gene>
    <name evidence="1" type="ORF">SPELUC_LOCUS15368</name>
</gene>
<organism evidence="1 2">
    <name type="scientific">Cetraspora pellucida</name>
    <dbReference type="NCBI Taxonomy" id="1433469"/>
    <lineage>
        <taxon>Eukaryota</taxon>
        <taxon>Fungi</taxon>
        <taxon>Fungi incertae sedis</taxon>
        <taxon>Mucoromycota</taxon>
        <taxon>Glomeromycotina</taxon>
        <taxon>Glomeromycetes</taxon>
        <taxon>Diversisporales</taxon>
        <taxon>Gigasporaceae</taxon>
        <taxon>Cetraspora</taxon>
    </lineage>
</organism>
<reference evidence="1" key="1">
    <citation type="submission" date="2021-06" db="EMBL/GenBank/DDBJ databases">
        <authorList>
            <person name="Kallberg Y."/>
            <person name="Tangrot J."/>
            <person name="Rosling A."/>
        </authorList>
    </citation>
    <scope>NUCLEOTIDE SEQUENCE</scope>
    <source>
        <strain evidence="1">28 12/20/2015</strain>
    </source>
</reference>
<protein>
    <submittedName>
        <fullName evidence="1">15126_t:CDS:1</fullName>
    </submittedName>
</protein>
<keyword evidence="2" id="KW-1185">Reference proteome</keyword>